<gene>
    <name evidence="1" type="ORF">DPMN_057436</name>
</gene>
<reference evidence="1" key="1">
    <citation type="journal article" date="2019" name="bioRxiv">
        <title>The Genome of the Zebra Mussel, Dreissena polymorpha: A Resource for Invasive Species Research.</title>
        <authorList>
            <person name="McCartney M.A."/>
            <person name="Auch B."/>
            <person name="Kono T."/>
            <person name="Mallez S."/>
            <person name="Zhang Y."/>
            <person name="Obille A."/>
            <person name="Becker A."/>
            <person name="Abrahante J.E."/>
            <person name="Garbe J."/>
            <person name="Badalamenti J.P."/>
            <person name="Herman A."/>
            <person name="Mangelson H."/>
            <person name="Liachko I."/>
            <person name="Sullivan S."/>
            <person name="Sone E.D."/>
            <person name="Koren S."/>
            <person name="Silverstein K.A.T."/>
            <person name="Beckman K.B."/>
            <person name="Gohl D.M."/>
        </authorList>
    </citation>
    <scope>NUCLEOTIDE SEQUENCE</scope>
    <source>
        <strain evidence="1">Duluth1</strain>
        <tissue evidence="1">Whole animal</tissue>
    </source>
</reference>
<evidence type="ECO:0000313" key="1">
    <source>
        <dbReference type="EMBL" id="KAH3714738.1"/>
    </source>
</evidence>
<comment type="caution">
    <text evidence="1">The sequence shown here is derived from an EMBL/GenBank/DDBJ whole genome shotgun (WGS) entry which is preliminary data.</text>
</comment>
<dbReference type="EMBL" id="JAIWYP010000013">
    <property type="protein sequence ID" value="KAH3714738.1"/>
    <property type="molecule type" value="Genomic_DNA"/>
</dbReference>
<accession>A0A9D4HE54</accession>
<reference evidence="1" key="2">
    <citation type="submission" date="2020-11" db="EMBL/GenBank/DDBJ databases">
        <authorList>
            <person name="McCartney M.A."/>
            <person name="Auch B."/>
            <person name="Kono T."/>
            <person name="Mallez S."/>
            <person name="Becker A."/>
            <person name="Gohl D.M."/>
            <person name="Silverstein K.A.T."/>
            <person name="Koren S."/>
            <person name="Bechman K.B."/>
            <person name="Herman A."/>
            <person name="Abrahante J.E."/>
            <person name="Garbe J."/>
        </authorList>
    </citation>
    <scope>NUCLEOTIDE SEQUENCE</scope>
    <source>
        <strain evidence="1">Duluth1</strain>
        <tissue evidence="1">Whole animal</tissue>
    </source>
</reference>
<sequence length="80" mass="9354">MRAKLLINVDFNEQFWQMIANGGFASEGIKAKHLCRFLRGSFNRHRVSKLSKTLTLMAFRPRWWKLFGNEDLRATLGGIR</sequence>
<proteinExistence type="predicted"/>
<name>A0A9D4HE54_DREPO</name>
<evidence type="ECO:0000313" key="2">
    <source>
        <dbReference type="Proteomes" id="UP000828390"/>
    </source>
</evidence>
<dbReference type="AlphaFoldDB" id="A0A9D4HE54"/>
<protein>
    <submittedName>
        <fullName evidence="1">Uncharacterized protein</fullName>
    </submittedName>
</protein>
<organism evidence="1 2">
    <name type="scientific">Dreissena polymorpha</name>
    <name type="common">Zebra mussel</name>
    <name type="synonym">Mytilus polymorpha</name>
    <dbReference type="NCBI Taxonomy" id="45954"/>
    <lineage>
        <taxon>Eukaryota</taxon>
        <taxon>Metazoa</taxon>
        <taxon>Spiralia</taxon>
        <taxon>Lophotrochozoa</taxon>
        <taxon>Mollusca</taxon>
        <taxon>Bivalvia</taxon>
        <taxon>Autobranchia</taxon>
        <taxon>Heteroconchia</taxon>
        <taxon>Euheterodonta</taxon>
        <taxon>Imparidentia</taxon>
        <taxon>Neoheterodontei</taxon>
        <taxon>Myida</taxon>
        <taxon>Dreissenoidea</taxon>
        <taxon>Dreissenidae</taxon>
        <taxon>Dreissena</taxon>
    </lineage>
</organism>
<keyword evidence="2" id="KW-1185">Reference proteome</keyword>
<dbReference type="Proteomes" id="UP000828390">
    <property type="component" value="Unassembled WGS sequence"/>
</dbReference>